<dbReference type="AlphaFoldDB" id="A0A6G5QN92"/>
<protein>
    <submittedName>
        <fullName evidence="4">Putative nitrosative stress-response regulator NssR, Crp/Fnr family</fullName>
    </submittedName>
</protein>
<sequence length="212" mass="24334">MLEQIPFFQRLNEAELKRLKDISILKKYKKGEFLFMEGEESRWLHLLIKGSIKLYKIGPKGKEIFMHQFNGIGLVAELANFENIKFPATAVFLTGGEVLKIDYDKFYAEFLSNPHVSLQIIKSLSQKLKITSELIHQELVLNSEAKVARFLVNNADLFNELKHFKIASILNITPETFSRILAKFKAQNLIALDANNEILDIATNELSKMFES</sequence>
<reference evidence="4 5" key="1">
    <citation type="submission" date="2016-07" db="EMBL/GenBank/DDBJ databases">
        <title>Comparative genomics of the Campylobacter concisus group.</title>
        <authorList>
            <person name="Miller W.G."/>
            <person name="Yee E."/>
            <person name="Chapman M.H."/>
            <person name="Huynh S."/>
            <person name="Bono J.L."/>
            <person name="On S.L.W."/>
            <person name="StLeger J."/>
            <person name="Foster G."/>
            <person name="Parker C.T."/>
        </authorList>
    </citation>
    <scope>NUCLEOTIDE SEQUENCE [LARGE SCALE GENOMIC DNA]</scope>
    <source>
        <strain evidence="4 5">ATCC 33238</strain>
    </source>
</reference>
<dbReference type="Pfam" id="PF00027">
    <property type="entry name" value="cNMP_binding"/>
    <property type="match status" value="1"/>
</dbReference>
<dbReference type="EMBL" id="CP012543">
    <property type="protein sequence ID" value="QCD47213.1"/>
    <property type="molecule type" value="Genomic_DNA"/>
</dbReference>
<evidence type="ECO:0000256" key="3">
    <source>
        <dbReference type="ARBA" id="ARBA00023163"/>
    </source>
</evidence>
<dbReference type="GO" id="GO:0003677">
    <property type="term" value="F:DNA binding"/>
    <property type="evidence" value="ECO:0007669"/>
    <property type="project" value="UniProtKB-KW"/>
</dbReference>
<dbReference type="Pfam" id="PF13545">
    <property type="entry name" value="HTH_Crp_2"/>
    <property type="match status" value="1"/>
</dbReference>
<proteinExistence type="predicted"/>
<dbReference type="Proteomes" id="UP000502377">
    <property type="component" value="Chromosome"/>
</dbReference>
<dbReference type="InterPro" id="IPR012318">
    <property type="entry name" value="HTH_CRP"/>
</dbReference>
<dbReference type="InterPro" id="IPR036388">
    <property type="entry name" value="WH-like_DNA-bd_sf"/>
</dbReference>
<dbReference type="SMART" id="SM00100">
    <property type="entry name" value="cNMP"/>
    <property type="match status" value="1"/>
</dbReference>
<dbReference type="PANTHER" id="PTHR24567">
    <property type="entry name" value="CRP FAMILY TRANSCRIPTIONAL REGULATORY PROTEIN"/>
    <property type="match status" value="1"/>
</dbReference>
<dbReference type="GO" id="GO:0003700">
    <property type="term" value="F:DNA-binding transcription factor activity"/>
    <property type="evidence" value="ECO:0007669"/>
    <property type="project" value="TreeGrafter"/>
</dbReference>
<dbReference type="GO" id="GO:0005829">
    <property type="term" value="C:cytosol"/>
    <property type="evidence" value="ECO:0007669"/>
    <property type="project" value="TreeGrafter"/>
</dbReference>
<dbReference type="PANTHER" id="PTHR24567:SF26">
    <property type="entry name" value="REGULATORY PROTEIN YEIL"/>
    <property type="match status" value="1"/>
</dbReference>
<dbReference type="InterPro" id="IPR036390">
    <property type="entry name" value="WH_DNA-bd_sf"/>
</dbReference>
<dbReference type="Gene3D" id="1.10.10.10">
    <property type="entry name" value="Winged helix-like DNA-binding domain superfamily/Winged helix DNA-binding domain"/>
    <property type="match status" value="1"/>
</dbReference>
<keyword evidence="3" id="KW-0804">Transcription</keyword>
<dbReference type="InterPro" id="IPR018490">
    <property type="entry name" value="cNMP-bd_dom_sf"/>
</dbReference>
<evidence type="ECO:0000256" key="2">
    <source>
        <dbReference type="ARBA" id="ARBA00023125"/>
    </source>
</evidence>
<dbReference type="PROSITE" id="PS50042">
    <property type="entry name" value="CNMP_BINDING_3"/>
    <property type="match status" value="1"/>
</dbReference>
<evidence type="ECO:0000313" key="5">
    <source>
        <dbReference type="Proteomes" id="UP000502377"/>
    </source>
</evidence>
<keyword evidence="1" id="KW-0805">Transcription regulation</keyword>
<keyword evidence="2" id="KW-0238">DNA-binding</keyword>
<dbReference type="CDD" id="cd00038">
    <property type="entry name" value="CAP_ED"/>
    <property type="match status" value="1"/>
</dbReference>
<gene>
    <name evidence="4" type="ORF">CRECT_1577</name>
</gene>
<dbReference type="SMART" id="SM00419">
    <property type="entry name" value="HTH_CRP"/>
    <property type="match status" value="1"/>
</dbReference>
<dbReference type="InterPro" id="IPR014710">
    <property type="entry name" value="RmlC-like_jellyroll"/>
</dbReference>
<dbReference type="SUPFAM" id="SSF46785">
    <property type="entry name" value="Winged helix' DNA-binding domain"/>
    <property type="match status" value="1"/>
</dbReference>
<dbReference type="Gene3D" id="2.60.120.10">
    <property type="entry name" value="Jelly Rolls"/>
    <property type="match status" value="1"/>
</dbReference>
<dbReference type="PROSITE" id="PS51063">
    <property type="entry name" value="HTH_CRP_2"/>
    <property type="match status" value="1"/>
</dbReference>
<dbReference type="InterPro" id="IPR000595">
    <property type="entry name" value="cNMP-bd_dom"/>
</dbReference>
<dbReference type="SUPFAM" id="SSF51206">
    <property type="entry name" value="cAMP-binding domain-like"/>
    <property type="match status" value="1"/>
</dbReference>
<dbReference type="InterPro" id="IPR050397">
    <property type="entry name" value="Env_Response_Regulators"/>
</dbReference>
<accession>A0A6G5QN92</accession>
<dbReference type="RefSeq" id="WP_004319517.1">
    <property type="nucleotide sequence ID" value="NZ_CAJPTG010000017.1"/>
</dbReference>
<dbReference type="KEGG" id="crx:CRECT_1577"/>
<name>A0A6G5QN92_CAMRE</name>
<evidence type="ECO:0000256" key="1">
    <source>
        <dbReference type="ARBA" id="ARBA00023015"/>
    </source>
</evidence>
<organism evidence="4 5">
    <name type="scientific">Campylobacter rectus</name>
    <name type="common">Wolinella recta</name>
    <dbReference type="NCBI Taxonomy" id="203"/>
    <lineage>
        <taxon>Bacteria</taxon>
        <taxon>Pseudomonadati</taxon>
        <taxon>Campylobacterota</taxon>
        <taxon>Epsilonproteobacteria</taxon>
        <taxon>Campylobacterales</taxon>
        <taxon>Campylobacteraceae</taxon>
        <taxon>Campylobacter</taxon>
    </lineage>
</organism>
<evidence type="ECO:0000313" key="4">
    <source>
        <dbReference type="EMBL" id="QCD47213.1"/>
    </source>
</evidence>